<evidence type="ECO:0000313" key="1">
    <source>
        <dbReference type="EMBL" id="QDH81596.1"/>
    </source>
</evidence>
<evidence type="ECO:0000313" key="2">
    <source>
        <dbReference type="Proteomes" id="UP000316614"/>
    </source>
</evidence>
<dbReference type="Proteomes" id="UP000316614">
    <property type="component" value="Chromosome"/>
</dbReference>
<keyword evidence="2" id="KW-1185">Reference proteome</keyword>
<name>A0A514CP75_9BACT</name>
<dbReference type="InterPro" id="IPR012902">
    <property type="entry name" value="N_methyl_site"/>
</dbReference>
<sequence>MFWHNGFTLLEVLSAVLNKIQK</sequence>
<accession>A0A514CP75</accession>
<protein>
    <submittedName>
        <fullName evidence="1">Prepilin-type N-terminal cleavage/methylation domain-containing protein</fullName>
    </submittedName>
</protein>
<dbReference type="AlphaFoldDB" id="A0A514CP75"/>
<proteinExistence type="predicted"/>
<dbReference type="NCBIfam" id="TIGR02532">
    <property type="entry name" value="IV_pilin_GFxxxE"/>
    <property type="match status" value="1"/>
</dbReference>
<dbReference type="EMBL" id="CP041253">
    <property type="protein sequence ID" value="QDH81596.1"/>
    <property type="molecule type" value="Genomic_DNA"/>
</dbReference>
<organism evidence="1 2">
    <name type="scientific">Echinicola soli</name>
    <dbReference type="NCBI Taxonomy" id="2591634"/>
    <lineage>
        <taxon>Bacteria</taxon>
        <taxon>Pseudomonadati</taxon>
        <taxon>Bacteroidota</taxon>
        <taxon>Cytophagia</taxon>
        <taxon>Cytophagales</taxon>
        <taxon>Cyclobacteriaceae</taxon>
        <taxon>Echinicola</taxon>
    </lineage>
</organism>
<reference evidence="1 2" key="1">
    <citation type="submission" date="2019-06" db="EMBL/GenBank/DDBJ databases">
        <title>Echinicola alkalisoli sp. nov. isolated from saline soil.</title>
        <authorList>
            <person name="Sun J.-Q."/>
            <person name="Xu L."/>
        </authorList>
    </citation>
    <scope>NUCLEOTIDE SEQUENCE [LARGE SCALE GENOMIC DNA]</scope>
    <source>
        <strain evidence="1 2">LN3S3</strain>
    </source>
</reference>
<dbReference type="KEGG" id="echi:FKX85_14970"/>
<gene>
    <name evidence="1" type="ORF">FKX85_14970</name>
</gene>